<proteinExistence type="predicted"/>
<gene>
    <name evidence="1" type="ORF">PK35_06695</name>
</gene>
<evidence type="ECO:0000313" key="1">
    <source>
        <dbReference type="EMBL" id="KJD33528.1"/>
    </source>
</evidence>
<dbReference type="PROSITE" id="PS51257">
    <property type="entry name" value="PROKAR_LIPOPROTEIN"/>
    <property type="match status" value="1"/>
</dbReference>
<evidence type="ECO:0008006" key="3">
    <source>
        <dbReference type="Google" id="ProtNLM"/>
    </source>
</evidence>
<comment type="caution">
    <text evidence="1">The sequence shown here is derived from an EMBL/GenBank/DDBJ whole genome shotgun (WGS) entry which is preliminary data.</text>
</comment>
<dbReference type="RefSeq" id="WP_044625919.1">
    <property type="nucleotide sequence ID" value="NZ_JTDV01000003.1"/>
</dbReference>
<keyword evidence="2" id="KW-1185">Reference proteome</keyword>
<reference evidence="1 2" key="1">
    <citation type="journal article" date="2015" name="Antonie Van Leeuwenhoek">
        <title>Tamlana nanhaiensis sp. nov., isolated from surface seawater collected from the South China Sea.</title>
        <authorList>
            <person name="Liu X."/>
            <person name="Lai Q."/>
            <person name="Du Y."/>
            <person name="Li G."/>
            <person name="Sun F."/>
            <person name="Shao Z."/>
        </authorList>
    </citation>
    <scope>NUCLEOTIDE SEQUENCE [LARGE SCALE GENOMIC DNA]</scope>
    <source>
        <strain evidence="1 2">FHC16</strain>
    </source>
</reference>
<dbReference type="OrthoDB" id="892266at2"/>
<name>A0A0D7W489_9FLAO</name>
<dbReference type="EMBL" id="JTDV01000003">
    <property type="protein sequence ID" value="KJD33528.1"/>
    <property type="molecule type" value="Genomic_DNA"/>
</dbReference>
<evidence type="ECO:0000313" key="2">
    <source>
        <dbReference type="Proteomes" id="UP000032361"/>
    </source>
</evidence>
<dbReference type="PATRIC" id="fig|1382798.3.peg.2656"/>
<protein>
    <recommendedName>
        <fullName evidence="3">Selenophosphate synthetase</fullName>
    </recommendedName>
</protein>
<accession>A0A0D7W489</accession>
<dbReference type="AlphaFoldDB" id="A0A0D7W489"/>
<sequence>MKTKPFILLTLVIALISCKQQTTKKEAQKLEAPTKTTIAEKIAEAHGFNNWKNVNEISFTFAEKRHWLWNTKTNEVTLFTEKDTISYNRKQVDSLSAKTDAAFVNDKFWLLIPFQLVWDKSASISEVSKEASPINKTLLQKISITYASQGGYTPGDAYDIYFDSNYIIREWVFRRGNQKEASLANTFEDYNDYNGIKIALSHKKESGDWNLKFTNVSVK</sequence>
<dbReference type="Proteomes" id="UP000032361">
    <property type="component" value="Unassembled WGS sequence"/>
</dbReference>
<organism evidence="1 2">
    <name type="scientific">Neotamlana nanhaiensis</name>
    <dbReference type="NCBI Taxonomy" id="1382798"/>
    <lineage>
        <taxon>Bacteria</taxon>
        <taxon>Pseudomonadati</taxon>
        <taxon>Bacteroidota</taxon>
        <taxon>Flavobacteriia</taxon>
        <taxon>Flavobacteriales</taxon>
        <taxon>Flavobacteriaceae</taxon>
        <taxon>Neotamlana</taxon>
    </lineage>
</organism>
<dbReference type="STRING" id="1382798.PK35_06695"/>